<dbReference type="RefSeq" id="WP_099123989.1">
    <property type="nucleotide sequence ID" value="NZ_CAWNRH010000115.1"/>
</dbReference>
<dbReference type="EMBL" id="NJAJ01000004">
    <property type="protein sequence ID" value="PHM67201.1"/>
    <property type="molecule type" value="Genomic_DNA"/>
</dbReference>
<evidence type="ECO:0000259" key="1">
    <source>
        <dbReference type="PROSITE" id="PS51186"/>
    </source>
</evidence>
<dbReference type="PANTHER" id="PTHR43233:SF1">
    <property type="entry name" value="FAMILY N-ACETYLTRANSFERASE, PUTATIVE (AFU_ORTHOLOGUE AFUA_6G03350)-RELATED"/>
    <property type="match status" value="1"/>
</dbReference>
<dbReference type="GO" id="GO:0016747">
    <property type="term" value="F:acyltransferase activity, transferring groups other than amino-acyl groups"/>
    <property type="evidence" value="ECO:0007669"/>
    <property type="project" value="InterPro"/>
</dbReference>
<dbReference type="PROSITE" id="PS51186">
    <property type="entry name" value="GNAT"/>
    <property type="match status" value="1"/>
</dbReference>
<dbReference type="SUPFAM" id="SSF55729">
    <property type="entry name" value="Acyl-CoA N-acyltransferases (Nat)"/>
    <property type="match status" value="1"/>
</dbReference>
<organism evidence="2 3">
    <name type="scientific">Xenorhabdus stockiae</name>
    <dbReference type="NCBI Taxonomy" id="351614"/>
    <lineage>
        <taxon>Bacteria</taxon>
        <taxon>Pseudomonadati</taxon>
        <taxon>Pseudomonadota</taxon>
        <taxon>Gammaproteobacteria</taxon>
        <taxon>Enterobacterales</taxon>
        <taxon>Morganellaceae</taxon>
        <taxon>Xenorhabdus</taxon>
    </lineage>
</organism>
<keyword evidence="3" id="KW-1185">Reference proteome</keyword>
<name>A0A2D0KUX6_9GAMM</name>
<comment type="caution">
    <text evidence="2">The sequence shown here is derived from an EMBL/GenBank/DDBJ whole genome shotgun (WGS) entry which is preliminary data.</text>
</comment>
<dbReference type="CDD" id="cd04301">
    <property type="entry name" value="NAT_SF"/>
    <property type="match status" value="1"/>
</dbReference>
<evidence type="ECO:0000313" key="2">
    <source>
        <dbReference type="EMBL" id="PHM67201.1"/>
    </source>
</evidence>
<dbReference type="Proteomes" id="UP000222366">
    <property type="component" value="Unassembled WGS sequence"/>
</dbReference>
<proteinExistence type="predicted"/>
<evidence type="ECO:0000313" key="3">
    <source>
        <dbReference type="Proteomes" id="UP000222366"/>
    </source>
</evidence>
<keyword evidence="2" id="KW-0808">Transferase</keyword>
<protein>
    <submittedName>
        <fullName evidence="2">Histone acetyltransferase</fullName>
    </submittedName>
</protein>
<dbReference type="Gene3D" id="3.40.630.30">
    <property type="match status" value="1"/>
</dbReference>
<dbReference type="PANTHER" id="PTHR43233">
    <property type="entry name" value="FAMILY N-ACETYLTRANSFERASE, PUTATIVE (AFU_ORTHOLOGUE AFUA_6G03350)-RELATED"/>
    <property type="match status" value="1"/>
</dbReference>
<reference evidence="2 3" key="1">
    <citation type="journal article" date="2017" name="Nat. Microbiol.">
        <title>Natural product diversity associated with the nematode symbionts Photorhabdus and Xenorhabdus.</title>
        <authorList>
            <person name="Tobias N.J."/>
            <person name="Wolff H."/>
            <person name="Djahanschiri B."/>
            <person name="Grundmann F."/>
            <person name="Kronenwerth M."/>
            <person name="Shi Y.M."/>
            <person name="Simonyi S."/>
            <person name="Grun P."/>
            <person name="Shapiro-Ilan D."/>
            <person name="Pidot S.J."/>
            <person name="Stinear T.P."/>
            <person name="Ebersberger I."/>
            <person name="Bode H.B."/>
        </authorList>
    </citation>
    <scope>NUCLEOTIDE SEQUENCE [LARGE SCALE GENOMIC DNA]</scope>
    <source>
        <strain evidence="2 3">DSM 17904</strain>
    </source>
</reference>
<dbReference type="InterPro" id="IPR053144">
    <property type="entry name" value="Acetyltransferase_Butenolide"/>
</dbReference>
<feature type="domain" description="N-acetyltransferase" evidence="1">
    <location>
        <begin position="2"/>
        <end position="132"/>
    </location>
</feature>
<dbReference type="InterPro" id="IPR000182">
    <property type="entry name" value="GNAT_dom"/>
</dbReference>
<accession>A0A2D0KUX6</accession>
<gene>
    <name evidence="2" type="ORF">Xsto_00481</name>
</gene>
<dbReference type="InterPro" id="IPR016181">
    <property type="entry name" value="Acyl_CoA_acyltransferase"/>
</dbReference>
<dbReference type="Pfam" id="PF13508">
    <property type="entry name" value="Acetyltransf_7"/>
    <property type="match status" value="1"/>
</dbReference>
<dbReference type="AlphaFoldDB" id="A0A2D0KUX6"/>
<sequence>MIEVTEVLPMAQEYIMLRERAGLSAKSIEAAEKGLPNSLFSICLRDEDKLIGMGRVIGDGACFFEIVDIMIDPDYQSKGLGKTVMNRIDAWLETQALPDSYVSLIADKPEFYERMGYELTSPQVQGMYRRLK</sequence>